<dbReference type="EMBL" id="DS022314">
    <property type="protein sequence ID" value="OAJ44893.1"/>
    <property type="molecule type" value="Genomic_DNA"/>
</dbReference>
<evidence type="ECO:0000313" key="6">
    <source>
        <dbReference type="EMBL" id="OAJ44893.1"/>
    </source>
</evidence>
<evidence type="ECO:0000256" key="2">
    <source>
        <dbReference type="ARBA" id="ARBA00023242"/>
    </source>
</evidence>
<keyword evidence="3" id="KW-0694">RNA-binding</keyword>
<reference evidence="6 7" key="1">
    <citation type="submission" date="2006-10" db="EMBL/GenBank/DDBJ databases">
        <title>The Genome Sequence of Batrachochytrium dendrobatidis JEL423.</title>
        <authorList>
            <consortium name="The Broad Institute Genome Sequencing Platform"/>
            <person name="Birren B."/>
            <person name="Lander E."/>
            <person name="Galagan J."/>
            <person name="Cuomo C."/>
            <person name="Devon K."/>
            <person name="Jaffe D."/>
            <person name="Butler J."/>
            <person name="Alvarez P."/>
            <person name="Gnerre S."/>
            <person name="Grabherr M."/>
            <person name="Kleber M."/>
            <person name="Mauceli E."/>
            <person name="Brockman W."/>
            <person name="Young S."/>
            <person name="LaButti K."/>
            <person name="Sykes S."/>
            <person name="DeCaprio D."/>
            <person name="Crawford M."/>
            <person name="Koehrsen M."/>
            <person name="Engels R."/>
            <person name="Montgomery P."/>
            <person name="Pearson M."/>
            <person name="Howarth C."/>
            <person name="Larson L."/>
            <person name="White J."/>
            <person name="O'Leary S."/>
            <person name="Kodira C."/>
            <person name="Zeng Q."/>
            <person name="Yandava C."/>
            <person name="Alvarado L."/>
            <person name="Longcore J."/>
            <person name="James T."/>
        </authorList>
    </citation>
    <scope>NUCLEOTIDE SEQUENCE [LARGE SCALE GENOMIC DNA]</scope>
    <source>
        <strain evidence="6 7">JEL423</strain>
    </source>
</reference>
<protein>
    <recommendedName>
        <fullName evidence="5">RRM domain-containing protein</fullName>
    </recommendedName>
</protein>
<proteinExistence type="predicted"/>
<dbReference type="GO" id="GO:0000398">
    <property type="term" value="P:mRNA splicing, via spliceosome"/>
    <property type="evidence" value="ECO:0007669"/>
    <property type="project" value="TreeGrafter"/>
</dbReference>
<dbReference type="GO" id="GO:0071011">
    <property type="term" value="C:precatalytic spliceosome"/>
    <property type="evidence" value="ECO:0007669"/>
    <property type="project" value="TreeGrafter"/>
</dbReference>
<feature type="compositionally biased region" description="Basic and acidic residues" evidence="4">
    <location>
        <begin position="264"/>
        <end position="277"/>
    </location>
</feature>
<feature type="region of interest" description="Disordered" evidence="4">
    <location>
        <begin position="146"/>
        <end position="277"/>
    </location>
</feature>
<feature type="domain" description="RRM" evidence="5">
    <location>
        <begin position="39"/>
        <end position="135"/>
    </location>
</feature>
<feature type="compositionally biased region" description="Basic and acidic residues" evidence="4">
    <location>
        <begin position="208"/>
        <end position="246"/>
    </location>
</feature>
<dbReference type="InterPro" id="IPR051183">
    <property type="entry name" value="U1_U11-U12_snRNP_70-35kDa"/>
</dbReference>
<feature type="compositionally biased region" description="Basic and acidic residues" evidence="4">
    <location>
        <begin position="180"/>
        <end position="195"/>
    </location>
</feature>
<dbReference type="InterPro" id="IPR000504">
    <property type="entry name" value="RRM_dom"/>
</dbReference>
<dbReference type="InterPro" id="IPR012677">
    <property type="entry name" value="Nucleotide-bd_a/b_plait_sf"/>
</dbReference>
<dbReference type="GO" id="GO:0003729">
    <property type="term" value="F:mRNA binding"/>
    <property type="evidence" value="ECO:0007669"/>
    <property type="project" value="TreeGrafter"/>
</dbReference>
<name>A0A177WXQ4_BATDL</name>
<dbReference type="Pfam" id="PF00076">
    <property type="entry name" value="RRM_1"/>
    <property type="match status" value="2"/>
</dbReference>
<dbReference type="AlphaFoldDB" id="A0A177WXQ4"/>
<evidence type="ECO:0000256" key="3">
    <source>
        <dbReference type="PROSITE-ProRule" id="PRU00176"/>
    </source>
</evidence>
<sequence length="277" mass="31538">MMSLAKYTEHCLKSLTSLLSFVIPPDAKLDPTITTTPSRTLFVGRLAPSVTQDILADTFRPYGTVLQCRIIVNNIYPCLYEIKTQFIIDSRLVTGQSRGYAFVEMESQHDVNAAIRACHGIHLHGQHILVDTEHGRTVTGWIPRRLGGGLGGKKESGQMRFGGRHHPFKYPLQSRLPSTGRDDSKRPWDQRDLKCYDSSSKRHSANRVWDRHSSDKGGKGRSEVSKYRDDRDSRRDSTDSRGERNSSRYQRTRSPQKPSSHSSRHSDSKYSSRYDSR</sequence>
<evidence type="ECO:0000256" key="4">
    <source>
        <dbReference type="SAM" id="MobiDB-lite"/>
    </source>
</evidence>
<dbReference type="PANTHER" id="PTHR13952:SF6">
    <property type="entry name" value="U11_U12 SMALL NUCLEAR RIBONUCLEOPROTEIN 35 KDA PROTEIN"/>
    <property type="match status" value="1"/>
</dbReference>
<dbReference type="GO" id="GO:0017069">
    <property type="term" value="F:snRNA binding"/>
    <property type="evidence" value="ECO:0007669"/>
    <property type="project" value="TreeGrafter"/>
</dbReference>
<evidence type="ECO:0000259" key="5">
    <source>
        <dbReference type="PROSITE" id="PS50102"/>
    </source>
</evidence>
<dbReference type="PANTHER" id="PTHR13952">
    <property type="entry name" value="U1 SMALL NUCLEAR RIBONUCLEOPROTEIN 70 KD"/>
    <property type="match status" value="1"/>
</dbReference>
<dbReference type="STRING" id="403673.A0A177WXQ4"/>
<accession>A0A177WXQ4</accession>
<dbReference type="OrthoDB" id="6159137at2759"/>
<keyword evidence="2" id="KW-0539">Nucleus</keyword>
<dbReference type="VEuPathDB" id="FungiDB:BDEG_28077"/>
<organism evidence="6 7">
    <name type="scientific">Batrachochytrium dendrobatidis (strain JEL423)</name>
    <dbReference type="NCBI Taxonomy" id="403673"/>
    <lineage>
        <taxon>Eukaryota</taxon>
        <taxon>Fungi</taxon>
        <taxon>Fungi incertae sedis</taxon>
        <taxon>Chytridiomycota</taxon>
        <taxon>Chytridiomycota incertae sedis</taxon>
        <taxon>Chytridiomycetes</taxon>
        <taxon>Rhizophydiales</taxon>
        <taxon>Rhizophydiales incertae sedis</taxon>
        <taxon>Batrachochytrium</taxon>
    </lineage>
</organism>
<dbReference type="eggNOG" id="KOG0113">
    <property type="taxonomic scope" value="Eukaryota"/>
</dbReference>
<evidence type="ECO:0000256" key="1">
    <source>
        <dbReference type="ARBA" id="ARBA00004123"/>
    </source>
</evidence>
<gene>
    <name evidence="6" type="ORF">BDEG_28077</name>
</gene>
<reference evidence="6 7" key="2">
    <citation type="submission" date="2016-05" db="EMBL/GenBank/DDBJ databases">
        <title>Lineage-specific infection strategies underlie the spectrum of fungal disease in amphibians.</title>
        <authorList>
            <person name="Cuomo C.A."/>
            <person name="Farrer R.A."/>
            <person name="James T."/>
            <person name="Longcore J."/>
            <person name="Birren B."/>
        </authorList>
    </citation>
    <scope>NUCLEOTIDE SEQUENCE [LARGE SCALE GENOMIC DNA]</scope>
    <source>
        <strain evidence="6 7">JEL423</strain>
    </source>
</reference>
<dbReference type="PROSITE" id="PS50102">
    <property type="entry name" value="RRM"/>
    <property type="match status" value="1"/>
</dbReference>
<dbReference type="InterPro" id="IPR035979">
    <property type="entry name" value="RBD_domain_sf"/>
</dbReference>
<dbReference type="SMART" id="SM00360">
    <property type="entry name" value="RRM"/>
    <property type="match status" value="1"/>
</dbReference>
<evidence type="ECO:0000313" key="7">
    <source>
        <dbReference type="Proteomes" id="UP000077115"/>
    </source>
</evidence>
<comment type="subcellular location">
    <subcellularLocation>
        <location evidence="1">Nucleus</location>
    </subcellularLocation>
</comment>
<dbReference type="Proteomes" id="UP000077115">
    <property type="component" value="Unassembled WGS sequence"/>
</dbReference>
<dbReference type="Gene3D" id="3.30.70.330">
    <property type="match status" value="1"/>
</dbReference>
<dbReference type="SUPFAM" id="SSF54928">
    <property type="entry name" value="RNA-binding domain, RBD"/>
    <property type="match status" value="1"/>
</dbReference>